<gene>
    <name evidence="3" type="ORF">LB452_01260</name>
</gene>
<evidence type="ECO:0000313" key="4">
    <source>
        <dbReference type="Proteomes" id="UP001199314"/>
    </source>
</evidence>
<comment type="caution">
    <text evidence="3">The sequence shown here is derived from an EMBL/GenBank/DDBJ whole genome shotgun (WGS) entry which is preliminary data.</text>
</comment>
<proteinExistence type="predicted"/>
<organism evidence="3 4">
    <name type="scientific">Psychroflexus longus</name>
    <dbReference type="NCBI Taxonomy" id="2873596"/>
    <lineage>
        <taxon>Bacteria</taxon>
        <taxon>Pseudomonadati</taxon>
        <taxon>Bacteroidota</taxon>
        <taxon>Flavobacteriia</taxon>
        <taxon>Flavobacteriales</taxon>
        <taxon>Flavobacteriaceae</taxon>
        <taxon>Psychroflexus</taxon>
    </lineage>
</organism>
<feature type="compositionally biased region" description="Basic and acidic residues" evidence="1">
    <location>
        <begin position="255"/>
        <end position="275"/>
    </location>
</feature>
<protein>
    <recommendedName>
        <fullName evidence="5">Sperm nuclear basic protein PL-I</fullName>
    </recommendedName>
</protein>
<feature type="compositionally biased region" description="Low complexity" evidence="1">
    <location>
        <begin position="243"/>
        <end position="254"/>
    </location>
</feature>
<dbReference type="RefSeq" id="WP_224459904.1">
    <property type="nucleotide sequence ID" value="NZ_JAIQZE010000001.1"/>
</dbReference>
<name>A0ABS7XF12_9FLAO</name>
<feature type="compositionally biased region" description="Low complexity" evidence="1">
    <location>
        <begin position="354"/>
        <end position="364"/>
    </location>
</feature>
<evidence type="ECO:0008006" key="5">
    <source>
        <dbReference type="Google" id="ProtNLM"/>
    </source>
</evidence>
<feature type="chain" id="PRO_5045718981" description="Sperm nuclear basic protein PL-I" evidence="2">
    <location>
        <begin position="21"/>
        <end position="364"/>
    </location>
</feature>
<accession>A0ABS7XF12</accession>
<reference evidence="4" key="1">
    <citation type="submission" date="2023-07" db="EMBL/GenBank/DDBJ databases">
        <title>Novel species isolated from saline lakes on Tibetan Plateau.</title>
        <authorList>
            <person name="Lu H."/>
        </authorList>
    </citation>
    <scope>NUCLEOTIDE SEQUENCE [LARGE SCALE GENOMIC DNA]</scope>
    <source>
        <strain evidence="4">CAK8W</strain>
    </source>
</reference>
<feature type="compositionally biased region" description="Polar residues" evidence="1">
    <location>
        <begin position="328"/>
        <end position="337"/>
    </location>
</feature>
<dbReference type="Proteomes" id="UP001199314">
    <property type="component" value="Unassembled WGS sequence"/>
</dbReference>
<keyword evidence="4" id="KW-1185">Reference proteome</keyword>
<feature type="signal peptide" evidence="2">
    <location>
        <begin position="1"/>
        <end position="20"/>
    </location>
</feature>
<keyword evidence="2" id="KW-0732">Signal</keyword>
<feature type="compositionally biased region" description="Polar residues" evidence="1">
    <location>
        <begin position="292"/>
        <end position="313"/>
    </location>
</feature>
<feature type="region of interest" description="Disordered" evidence="1">
    <location>
        <begin position="205"/>
        <end position="364"/>
    </location>
</feature>
<evidence type="ECO:0000313" key="3">
    <source>
        <dbReference type="EMBL" id="MBZ9777538.1"/>
    </source>
</evidence>
<feature type="compositionally biased region" description="Polar residues" evidence="1">
    <location>
        <begin position="210"/>
        <end position="223"/>
    </location>
</feature>
<evidence type="ECO:0000256" key="2">
    <source>
        <dbReference type="SAM" id="SignalP"/>
    </source>
</evidence>
<evidence type="ECO:0000256" key="1">
    <source>
        <dbReference type="SAM" id="MobiDB-lite"/>
    </source>
</evidence>
<dbReference type="EMBL" id="JAIQZE010000001">
    <property type="protein sequence ID" value="MBZ9777538.1"/>
    <property type="molecule type" value="Genomic_DNA"/>
</dbReference>
<sequence length="364" mass="42399">MKRLAVLLAGFIFTSMSGWANDWNSNSNQAFIFTENGIEFSVFQDGQFDFFIPNSGPNVSAGFRTSNVNFSFNTGYNYNPYVQYDSYGAVIQIQNTPIFYDNFGRIHQVGSIYMDYTSFGRLNRIGGLQLFYRNNMLWRQSGFINHINRSYVWRPWHNYYAMPAAQFNLIGYYPYRQFYVPVRHIYYRPYINNNRHFTFNRHQTNYRRGANSTRSQAYAQSPRTRAERNLRSNVQRRHKEINASRNSRLSSANTTRRENSRSISEVHRSANRDASSRVNRAAAPQEVKPNVRRNQVSGRSSETTSHRSISQRSTRPDQARSSNRRTSEVSGRNSVQTKPAPVTRTKHNSERSSRSNSSRSSRNR</sequence>